<dbReference type="Proteomes" id="UP000007148">
    <property type="component" value="Unassembled WGS sequence"/>
</dbReference>
<keyword evidence="2" id="KW-0496">Mitochondrion</keyword>
<name>G4TR77_SERID</name>
<proteinExistence type="inferred from homology"/>
<dbReference type="AlphaFoldDB" id="G4TR77"/>
<evidence type="ECO:0000313" key="6">
    <source>
        <dbReference type="Proteomes" id="UP000007148"/>
    </source>
</evidence>
<evidence type="ECO:0000256" key="4">
    <source>
        <dbReference type="SAM" id="MobiDB-lite"/>
    </source>
</evidence>
<comment type="subcellular location">
    <subcellularLocation>
        <location evidence="1">Mitochondrion</location>
    </subcellularLocation>
</comment>
<evidence type="ECO:0000256" key="3">
    <source>
        <dbReference type="ARBA" id="ARBA00043970"/>
    </source>
</evidence>
<dbReference type="HOGENOM" id="CLU_1938964_0_0_1"/>
<feature type="region of interest" description="Disordered" evidence="4">
    <location>
        <begin position="67"/>
        <end position="99"/>
    </location>
</feature>
<comment type="similarity">
    <text evidence="3">Belongs to the alpha-ketoglutarate dehydrogenase component 4 family.</text>
</comment>
<dbReference type="GO" id="GO:0006103">
    <property type="term" value="P:2-oxoglutarate metabolic process"/>
    <property type="evidence" value="ECO:0007669"/>
    <property type="project" value="InterPro"/>
</dbReference>
<feature type="compositionally biased region" description="Low complexity" evidence="4">
    <location>
        <begin position="67"/>
        <end position="89"/>
    </location>
</feature>
<comment type="caution">
    <text evidence="5">The sequence shown here is derived from an EMBL/GenBank/DDBJ whole genome shotgun (WGS) entry which is preliminary data.</text>
</comment>
<gene>
    <name evidence="5" type="ORF">PIIN_07774</name>
</gene>
<dbReference type="OrthoDB" id="2116030at2759"/>
<organism evidence="5 6">
    <name type="scientific">Serendipita indica (strain DSM 11827)</name>
    <name type="common">Root endophyte fungus</name>
    <name type="synonym">Piriformospora indica</name>
    <dbReference type="NCBI Taxonomy" id="1109443"/>
    <lineage>
        <taxon>Eukaryota</taxon>
        <taxon>Fungi</taxon>
        <taxon>Dikarya</taxon>
        <taxon>Basidiomycota</taxon>
        <taxon>Agaricomycotina</taxon>
        <taxon>Agaricomycetes</taxon>
        <taxon>Sebacinales</taxon>
        <taxon>Serendipitaceae</taxon>
        <taxon>Serendipita</taxon>
    </lineage>
</organism>
<evidence type="ECO:0000256" key="1">
    <source>
        <dbReference type="ARBA" id="ARBA00004173"/>
    </source>
</evidence>
<dbReference type="GO" id="GO:0005739">
    <property type="term" value="C:mitochondrion"/>
    <property type="evidence" value="ECO:0007669"/>
    <property type="project" value="UniProtKB-SubCell"/>
</dbReference>
<dbReference type="Pfam" id="PF10937">
    <property type="entry name" value="Kgd4-YMR31"/>
    <property type="match status" value="1"/>
</dbReference>
<dbReference type="InterPro" id="IPR020373">
    <property type="entry name" value="Kgd4/YMR-31"/>
</dbReference>
<accession>G4TR77</accession>
<dbReference type="OMA" id="HTWIRRS"/>
<sequence>MRHTWIRRSMGMVKFDITNTMGFFNCEYGPKLVVTTARGHVEAHRPHPAAPQDIKDAFANLFKRFDSSSSSTSASVASSTGGASAKSESPNSKASGSRTYAEFWEAPEKLWRTVAMTEREMESVMTGGAA</sequence>
<reference evidence="5 6" key="1">
    <citation type="journal article" date="2011" name="PLoS Pathog.">
        <title>Endophytic Life Strategies Decoded by Genome and Transcriptome Analyses of the Mutualistic Root Symbiont Piriformospora indica.</title>
        <authorList>
            <person name="Zuccaro A."/>
            <person name="Lahrmann U."/>
            <person name="Guldener U."/>
            <person name="Langen G."/>
            <person name="Pfiffi S."/>
            <person name="Biedenkopf D."/>
            <person name="Wong P."/>
            <person name="Samans B."/>
            <person name="Grimm C."/>
            <person name="Basiewicz M."/>
            <person name="Murat C."/>
            <person name="Martin F."/>
            <person name="Kogel K.H."/>
        </authorList>
    </citation>
    <scope>NUCLEOTIDE SEQUENCE [LARGE SCALE GENOMIC DNA]</scope>
    <source>
        <strain evidence="5 6">DSM 11827</strain>
    </source>
</reference>
<dbReference type="EMBL" id="CAFZ01000255">
    <property type="protein sequence ID" value="CCA73820.1"/>
    <property type="molecule type" value="Genomic_DNA"/>
</dbReference>
<evidence type="ECO:0000256" key="2">
    <source>
        <dbReference type="ARBA" id="ARBA00023128"/>
    </source>
</evidence>
<dbReference type="InParanoid" id="G4TR77"/>
<protein>
    <submittedName>
        <fullName evidence="5">Uncharacterized protein</fullName>
    </submittedName>
</protein>
<keyword evidence="6" id="KW-1185">Reference proteome</keyword>
<evidence type="ECO:0000313" key="5">
    <source>
        <dbReference type="EMBL" id="CCA73820.1"/>
    </source>
</evidence>